<gene>
    <name evidence="1" type="ORF">SAMN02927928_0040</name>
</gene>
<dbReference type="Gene3D" id="1.10.287.3020">
    <property type="match status" value="1"/>
</dbReference>
<accession>A0A1G4TNG5</accession>
<dbReference type="Proteomes" id="UP000199150">
    <property type="component" value="Unassembled WGS sequence"/>
</dbReference>
<protein>
    <recommendedName>
        <fullName evidence="3">DUF3144 domain-containing protein</fullName>
    </recommendedName>
</protein>
<dbReference type="OrthoDB" id="7173829at2"/>
<evidence type="ECO:0000313" key="1">
    <source>
        <dbReference type="EMBL" id="SCW82970.1"/>
    </source>
</evidence>
<dbReference type="RefSeq" id="WP_090650753.1">
    <property type="nucleotide sequence ID" value="NZ_CBCRYE010000008.1"/>
</dbReference>
<evidence type="ECO:0008006" key="3">
    <source>
        <dbReference type="Google" id="ProtNLM"/>
    </source>
</evidence>
<dbReference type="Pfam" id="PF11342">
    <property type="entry name" value="DUF3144"/>
    <property type="match status" value="1"/>
</dbReference>
<dbReference type="EMBL" id="FMTS01000010">
    <property type="protein sequence ID" value="SCW82970.1"/>
    <property type="molecule type" value="Genomic_DNA"/>
</dbReference>
<dbReference type="InterPro" id="IPR021490">
    <property type="entry name" value="DUF3144"/>
</dbReference>
<proteinExistence type="predicted"/>
<reference evidence="2" key="1">
    <citation type="submission" date="2016-10" db="EMBL/GenBank/DDBJ databases">
        <authorList>
            <person name="Varghese N."/>
            <person name="Submissions S."/>
        </authorList>
    </citation>
    <scope>NUCLEOTIDE SEQUENCE [LARGE SCALE GENOMIC DNA]</scope>
    <source>
        <strain evidence="2">CGMCC 1.3431</strain>
    </source>
</reference>
<dbReference type="STRING" id="260084.SAMN02927928_0040"/>
<dbReference type="AlphaFoldDB" id="A0A1G4TNG5"/>
<sequence>MTQQTTDPDFLKRVDDHIALSNEHIKGANGARVAMSGTFAAARFTAWMCANSDGSGERMKARREEAVRIFTDEFRRMFEESFDDFANNFERYRPDQA</sequence>
<keyword evidence="2" id="KW-1185">Reference proteome</keyword>
<organism evidence="1 2">
    <name type="scientific">Asticcacaulis taihuensis</name>
    <dbReference type="NCBI Taxonomy" id="260084"/>
    <lineage>
        <taxon>Bacteria</taxon>
        <taxon>Pseudomonadati</taxon>
        <taxon>Pseudomonadota</taxon>
        <taxon>Alphaproteobacteria</taxon>
        <taxon>Caulobacterales</taxon>
        <taxon>Caulobacteraceae</taxon>
        <taxon>Asticcacaulis</taxon>
    </lineage>
</organism>
<name>A0A1G4TNG5_9CAUL</name>
<evidence type="ECO:0000313" key="2">
    <source>
        <dbReference type="Proteomes" id="UP000199150"/>
    </source>
</evidence>